<evidence type="ECO:0000259" key="10">
    <source>
        <dbReference type="PROSITE" id="PS50009"/>
    </source>
</evidence>
<dbReference type="Proteomes" id="UP000001861">
    <property type="component" value="Unassembled WGS sequence"/>
</dbReference>
<gene>
    <name evidence="13" type="ORF">CC1G_15010</name>
</gene>
<evidence type="ECO:0000259" key="9">
    <source>
        <dbReference type="PROSITE" id="PS50002"/>
    </source>
</evidence>
<dbReference type="Gene3D" id="2.30.30.40">
    <property type="entry name" value="SH3 Domains"/>
    <property type="match status" value="1"/>
</dbReference>
<dbReference type="KEGG" id="cci:CC1G_15010"/>
<evidence type="ECO:0000256" key="4">
    <source>
        <dbReference type="PIRSR" id="PIRSR601310-3"/>
    </source>
</evidence>
<dbReference type="Pfam" id="PF00618">
    <property type="entry name" value="RasGEF_N"/>
    <property type="match status" value="1"/>
</dbReference>
<dbReference type="PRINTS" id="PR00332">
    <property type="entry name" value="HISTRIAD"/>
</dbReference>
<evidence type="ECO:0000259" key="12">
    <source>
        <dbReference type="PROSITE" id="PS51084"/>
    </source>
</evidence>
<dbReference type="InterPro" id="IPR008937">
    <property type="entry name" value="Ras-like_GEF"/>
</dbReference>
<dbReference type="STRING" id="240176.D6RP62"/>
<evidence type="ECO:0000256" key="5">
    <source>
        <dbReference type="PROSITE-ProRule" id="PRU00168"/>
    </source>
</evidence>
<dbReference type="PANTHER" id="PTHR23113:SF368">
    <property type="entry name" value="CELL DIVISION CONTROL PROTEIN 25"/>
    <property type="match status" value="1"/>
</dbReference>
<feature type="compositionally biased region" description="Polar residues" evidence="8">
    <location>
        <begin position="257"/>
        <end position="271"/>
    </location>
</feature>
<evidence type="ECO:0000313" key="14">
    <source>
        <dbReference type="Proteomes" id="UP000001861"/>
    </source>
</evidence>
<feature type="compositionally biased region" description="Polar residues" evidence="8">
    <location>
        <begin position="179"/>
        <end position="202"/>
    </location>
</feature>
<accession>D6RP62</accession>
<dbReference type="GO" id="GO:0005886">
    <property type="term" value="C:plasma membrane"/>
    <property type="evidence" value="ECO:0007669"/>
    <property type="project" value="TreeGrafter"/>
</dbReference>
<dbReference type="OrthoDB" id="546434at2759"/>
<dbReference type="InterPro" id="IPR001310">
    <property type="entry name" value="Histidine_triad_HIT"/>
</dbReference>
<evidence type="ECO:0000256" key="1">
    <source>
        <dbReference type="ARBA" id="ARBA00022443"/>
    </source>
</evidence>
<dbReference type="HOGENOM" id="CLU_306091_0_0_1"/>
<dbReference type="RefSeq" id="XP_002910679.1">
    <property type="nucleotide sequence ID" value="XM_002910633.1"/>
</dbReference>
<dbReference type="Pfam" id="PF00617">
    <property type="entry name" value="RasGEF"/>
    <property type="match status" value="1"/>
</dbReference>
<dbReference type="InterPro" id="IPR001452">
    <property type="entry name" value="SH3_domain"/>
</dbReference>
<dbReference type="SUPFAM" id="SSF50044">
    <property type="entry name" value="SH3-domain"/>
    <property type="match status" value="1"/>
</dbReference>
<dbReference type="InterPro" id="IPR001895">
    <property type="entry name" value="RASGEF_cat_dom"/>
</dbReference>
<dbReference type="Gene3D" id="3.30.428.10">
    <property type="entry name" value="HIT-like"/>
    <property type="match status" value="1"/>
</dbReference>
<dbReference type="GO" id="GO:0007265">
    <property type="term" value="P:Ras protein signal transduction"/>
    <property type="evidence" value="ECO:0007669"/>
    <property type="project" value="TreeGrafter"/>
</dbReference>
<dbReference type="PROSITE" id="PS50002">
    <property type="entry name" value="SH3"/>
    <property type="match status" value="1"/>
</dbReference>
<protein>
    <recommendedName>
        <fullName evidence="15">Ras GEF</fullName>
    </recommendedName>
</protein>
<dbReference type="CDD" id="cd00155">
    <property type="entry name" value="RasGEF"/>
    <property type="match status" value="1"/>
</dbReference>
<dbReference type="Pfam" id="PF01230">
    <property type="entry name" value="HIT"/>
    <property type="match status" value="1"/>
</dbReference>
<evidence type="ECO:0000256" key="2">
    <source>
        <dbReference type="ARBA" id="ARBA00022658"/>
    </source>
</evidence>
<dbReference type="SMART" id="SM00147">
    <property type="entry name" value="RasGEF"/>
    <property type="match status" value="1"/>
</dbReference>
<evidence type="ECO:0000313" key="13">
    <source>
        <dbReference type="EMBL" id="EFI27185.1"/>
    </source>
</evidence>
<dbReference type="PRINTS" id="PR00452">
    <property type="entry name" value="SH3DOMAIN"/>
</dbReference>
<keyword evidence="14" id="KW-1185">Reference proteome</keyword>
<dbReference type="PANTHER" id="PTHR23113">
    <property type="entry name" value="GUANINE NUCLEOTIDE EXCHANGE FACTOR"/>
    <property type="match status" value="1"/>
</dbReference>
<dbReference type="InterPro" id="IPR011146">
    <property type="entry name" value="HIT-like"/>
</dbReference>
<dbReference type="FunCoup" id="D6RP62">
    <property type="interactions" value="44"/>
</dbReference>
<dbReference type="SMART" id="SM00229">
    <property type="entry name" value="RasGEFN"/>
    <property type="match status" value="1"/>
</dbReference>
<keyword evidence="2 5" id="KW-0344">Guanine-nucleotide releasing factor</keyword>
<dbReference type="GO" id="GO:0005085">
    <property type="term" value="F:guanyl-nucleotide exchange factor activity"/>
    <property type="evidence" value="ECO:0007669"/>
    <property type="project" value="UniProtKB-KW"/>
</dbReference>
<dbReference type="Gene3D" id="1.20.870.10">
    <property type="entry name" value="Son of sevenless (SoS) protein Chain: S domain 1"/>
    <property type="match status" value="1"/>
</dbReference>
<feature type="domain" description="Ras-GEF" evidence="10">
    <location>
        <begin position="506"/>
        <end position="749"/>
    </location>
</feature>
<dbReference type="InterPro" id="IPR036028">
    <property type="entry name" value="SH3-like_dom_sf"/>
</dbReference>
<dbReference type="PROSITE" id="PS50212">
    <property type="entry name" value="RASGEF_NTER"/>
    <property type="match status" value="1"/>
</dbReference>
<feature type="domain" description="HIT" evidence="12">
    <location>
        <begin position="814"/>
        <end position="919"/>
    </location>
</feature>
<feature type="region of interest" description="Disordered" evidence="8">
    <location>
        <begin position="177"/>
        <end position="221"/>
    </location>
</feature>
<evidence type="ECO:0000256" key="3">
    <source>
        <dbReference type="PIRSR" id="PIRSR601310-1"/>
    </source>
</evidence>
<dbReference type="eggNOG" id="KOG3417">
    <property type="taxonomic scope" value="Eukaryota"/>
</dbReference>
<dbReference type="InterPro" id="IPR036265">
    <property type="entry name" value="HIT-like_sf"/>
</dbReference>
<dbReference type="Pfam" id="PF00018">
    <property type="entry name" value="SH3_1"/>
    <property type="match status" value="1"/>
</dbReference>
<feature type="short sequence motif" description="Histidine triad motif" evidence="4 7">
    <location>
        <begin position="904"/>
        <end position="908"/>
    </location>
</feature>
<sequence>MLALHKAGLYDGLFTEDNPASPKVKKVKSRTKEDKPKEKEKKKEKTKEKEKANVIPFPQTRQFLASPVHNPTPHDSTSAPIHSQIQPLEITQGNQNFAARVEPIPVAQEKSVVFCRALHNYDAGIPDGLSFRKGDIIEVLSQDASGWWDAYFGDVRGWIPSNYVVLLSEDEAAHVISESPRSASTLESPTVWTPRSSPNDETSPPVEWRHPWAPTSDGRGRRAWHLPMRLGDSGDSELEDSHGGLEIPLPLKPKKSFMTSRSSNDSGSIQGKTYSQSLISHASESKVTLKERSGSAVTFGFPIVDDVGLSMTHDSGRDSIYGAKAIPWYLQPSVPPDIMLGEDGSVKGGSLPALVERLTAHEQVSDRAFAQAFLMTFKTFASIDELVDALIDRFRIAPPPGLMSNELEEWISMKQRVVQIRVLNVFKLMVQGNDIIENDDHHVVARIREFVQEKDVSCLPAAQVLSNLVERRRSGSSLHNVVSNTTLPPSPIIPRANKKMRFVDIDPLEAARQLTILESELFQRIRPFECLKRVRERKAEHMDNIAIVIQTSNKIADWVADLVLSKQDPWKRAQIVRHFISIADRCRHLKNFSTMVAIISGLSSPPIRRLKQTWEHVNQRSMKELAACEGIIDSNKNFSNYRKLMASMTPPCIPFIGVFLSTLQFIQDGNPDNHPNGRINFRKRQKFAEVISDTKRWQSHSYNLQRVPVIMDFIEDSLGPLGERFHASGGGGSSSSDKYWNLSLEREPRERCESGDGMAGMKDAFSVQDSWFLFLGNEGPGSPRSGRPRMTSFLIQDHVNREMPREWASDDSCAFCRIIKKTSPAAVVYETDKVIAILDILPLREGHTLVIPKIHCPRVSELPPEYAGATGEAVSRVAQALTKALDHTGLNVVCNQEYAQVVPHVHYHVIPAPKLTASRSPSPEPTTSEKGKGTKLSLSKMHKLEFESRDVLDEDEARELVTKLKAHL</sequence>
<dbReference type="VEuPathDB" id="FungiDB:CC1G_15010"/>
<dbReference type="InterPro" id="IPR023578">
    <property type="entry name" value="Ras_GEF_dom_sf"/>
</dbReference>
<dbReference type="PROSITE" id="PS50009">
    <property type="entry name" value="RASGEF_CAT"/>
    <property type="match status" value="1"/>
</dbReference>
<dbReference type="InParanoid" id="D6RP62"/>
<dbReference type="SUPFAM" id="SSF54197">
    <property type="entry name" value="HIT-like"/>
    <property type="match status" value="1"/>
</dbReference>
<dbReference type="OMA" id="CTINEMI"/>
<dbReference type="PROSITE" id="PS51084">
    <property type="entry name" value="HIT_2"/>
    <property type="match status" value="1"/>
</dbReference>
<feature type="active site" description="Tele-AMP-histidine intermediate" evidence="3">
    <location>
        <position position="906"/>
    </location>
</feature>
<evidence type="ECO:0000256" key="6">
    <source>
        <dbReference type="PROSITE-ProRule" id="PRU00192"/>
    </source>
</evidence>
<dbReference type="GeneID" id="9378639"/>
<dbReference type="CDD" id="cd06224">
    <property type="entry name" value="REM"/>
    <property type="match status" value="1"/>
</dbReference>
<evidence type="ECO:0008006" key="15">
    <source>
        <dbReference type="Google" id="ProtNLM"/>
    </source>
</evidence>
<name>D6RP62_COPC7</name>
<feature type="domain" description="SH3" evidence="9">
    <location>
        <begin position="110"/>
        <end position="169"/>
    </location>
</feature>
<organism evidence="13 14">
    <name type="scientific">Coprinopsis cinerea (strain Okayama-7 / 130 / ATCC MYA-4618 / FGSC 9003)</name>
    <name type="common">Inky cap fungus</name>
    <name type="synonym">Hormographiella aspergillata</name>
    <dbReference type="NCBI Taxonomy" id="240176"/>
    <lineage>
        <taxon>Eukaryota</taxon>
        <taxon>Fungi</taxon>
        <taxon>Dikarya</taxon>
        <taxon>Basidiomycota</taxon>
        <taxon>Agaricomycotina</taxon>
        <taxon>Agaricomycetes</taxon>
        <taxon>Agaricomycetidae</taxon>
        <taxon>Agaricales</taxon>
        <taxon>Agaricineae</taxon>
        <taxon>Psathyrellaceae</taxon>
        <taxon>Coprinopsis</taxon>
    </lineage>
</organism>
<feature type="region of interest" description="Disordered" evidence="8">
    <location>
        <begin position="913"/>
        <end position="937"/>
    </location>
</feature>
<evidence type="ECO:0000256" key="8">
    <source>
        <dbReference type="SAM" id="MobiDB-lite"/>
    </source>
</evidence>
<dbReference type="EMBL" id="AACS02000008">
    <property type="protein sequence ID" value="EFI27185.1"/>
    <property type="molecule type" value="Genomic_DNA"/>
</dbReference>
<dbReference type="SUPFAM" id="SSF48366">
    <property type="entry name" value="Ras GEF"/>
    <property type="match status" value="1"/>
</dbReference>
<dbReference type="FunFam" id="2.30.30.40:FF:000072">
    <property type="entry name" value="Unconventional Myosin IB"/>
    <property type="match status" value="1"/>
</dbReference>
<keyword evidence="1 6" id="KW-0728">SH3 domain</keyword>
<dbReference type="eggNOG" id="KOG3275">
    <property type="taxonomic scope" value="Eukaryota"/>
</dbReference>
<feature type="domain" description="N-terminal Ras-GEF" evidence="11">
    <location>
        <begin position="342"/>
        <end position="476"/>
    </location>
</feature>
<feature type="compositionally biased region" description="Basic and acidic residues" evidence="8">
    <location>
        <begin position="30"/>
        <end position="52"/>
    </location>
</feature>
<dbReference type="Gene3D" id="1.10.840.10">
    <property type="entry name" value="Ras guanine-nucleotide exchange factors catalytic domain"/>
    <property type="match status" value="1"/>
</dbReference>
<comment type="caution">
    <text evidence="13">The sequence shown here is derived from an EMBL/GenBank/DDBJ whole genome shotgun (WGS) entry which is preliminary data.</text>
</comment>
<feature type="region of interest" description="Disordered" evidence="8">
    <location>
        <begin position="10"/>
        <end position="56"/>
    </location>
</feature>
<dbReference type="GO" id="GO:0003824">
    <property type="term" value="F:catalytic activity"/>
    <property type="evidence" value="ECO:0007669"/>
    <property type="project" value="InterPro"/>
</dbReference>
<reference evidence="13 14" key="1">
    <citation type="journal article" date="2010" name="Proc. Natl. Acad. Sci. U.S.A.">
        <title>Insights into evolution of multicellular fungi from the assembled chromosomes of the mushroom Coprinopsis cinerea (Coprinus cinereus).</title>
        <authorList>
            <person name="Stajich J.E."/>
            <person name="Wilke S.K."/>
            <person name="Ahren D."/>
            <person name="Au C.H."/>
            <person name="Birren B.W."/>
            <person name="Borodovsky M."/>
            <person name="Burns C."/>
            <person name="Canback B."/>
            <person name="Casselton L.A."/>
            <person name="Cheng C.K."/>
            <person name="Deng J."/>
            <person name="Dietrich F.S."/>
            <person name="Fargo D.C."/>
            <person name="Farman M.L."/>
            <person name="Gathman A.C."/>
            <person name="Goldberg J."/>
            <person name="Guigo R."/>
            <person name="Hoegger P.J."/>
            <person name="Hooker J.B."/>
            <person name="Huggins A."/>
            <person name="James T.Y."/>
            <person name="Kamada T."/>
            <person name="Kilaru S."/>
            <person name="Kodira C."/>
            <person name="Kues U."/>
            <person name="Kupfer D."/>
            <person name="Kwan H.S."/>
            <person name="Lomsadze A."/>
            <person name="Li W."/>
            <person name="Lilly W.W."/>
            <person name="Ma L.J."/>
            <person name="Mackey A.J."/>
            <person name="Manning G."/>
            <person name="Martin F."/>
            <person name="Muraguchi H."/>
            <person name="Natvig D.O."/>
            <person name="Palmerini H."/>
            <person name="Ramesh M.A."/>
            <person name="Rehmeyer C.J."/>
            <person name="Roe B.A."/>
            <person name="Shenoy N."/>
            <person name="Stanke M."/>
            <person name="Ter-Hovhannisyan V."/>
            <person name="Tunlid A."/>
            <person name="Velagapudi R."/>
            <person name="Vision T.J."/>
            <person name="Zeng Q."/>
            <person name="Zolan M.E."/>
            <person name="Pukkila P.J."/>
        </authorList>
    </citation>
    <scope>NUCLEOTIDE SEQUENCE [LARGE SCALE GENOMIC DNA]</scope>
    <source>
        <strain evidence="14">Okayama-7 / 130 / ATCC MYA-4618 / FGSC 9003</strain>
    </source>
</reference>
<dbReference type="SMART" id="SM00326">
    <property type="entry name" value="SH3"/>
    <property type="match status" value="1"/>
</dbReference>
<feature type="region of interest" description="Disordered" evidence="8">
    <location>
        <begin position="234"/>
        <end position="271"/>
    </location>
</feature>
<proteinExistence type="predicted"/>
<dbReference type="InterPro" id="IPR036964">
    <property type="entry name" value="RASGEF_cat_dom_sf"/>
</dbReference>
<dbReference type="AlphaFoldDB" id="D6RP62"/>
<evidence type="ECO:0000256" key="7">
    <source>
        <dbReference type="PROSITE-ProRule" id="PRU00464"/>
    </source>
</evidence>
<dbReference type="InterPro" id="IPR000651">
    <property type="entry name" value="Ras-like_Gua-exchang_fac_N"/>
</dbReference>
<evidence type="ECO:0000259" key="11">
    <source>
        <dbReference type="PROSITE" id="PS50212"/>
    </source>
</evidence>